<dbReference type="InterPro" id="IPR048342">
    <property type="entry name" value="DUF1285_C"/>
</dbReference>
<dbReference type="Pfam" id="PF06938">
    <property type="entry name" value="DUF1285_N"/>
    <property type="match status" value="1"/>
</dbReference>
<name>A0A9X3E503_9HYPH</name>
<dbReference type="InterPro" id="IPR023361">
    <property type="entry name" value="DUF1285_beta_roll_sf"/>
</dbReference>
<evidence type="ECO:0000313" key="3">
    <source>
        <dbReference type="EMBL" id="MCX5571830.1"/>
    </source>
</evidence>
<dbReference type="AlphaFoldDB" id="A0A9X3E503"/>
<keyword evidence="4" id="KW-1185">Reference proteome</keyword>
<evidence type="ECO:0000313" key="4">
    <source>
        <dbReference type="Proteomes" id="UP001144805"/>
    </source>
</evidence>
<feature type="domain" description="DUF1285" evidence="2">
    <location>
        <begin position="103"/>
        <end position="193"/>
    </location>
</feature>
<accession>A0A9X3E503</accession>
<gene>
    <name evidence="3" type="ORF">OSH07_21705</name>
</gene>
<dbReference type="RefSeq" id="WP_266340790.1">
    <property type="nucleotide sequence ID" value="NZ_JAPKNK010000012.1"/>
</dbReference>
<organism evidence="3 4">
    <name type="scientific">Kaistia nematophila</name>
    <dbReference type="NCBI Taxonomy" id="2994654"/>
    <lineage>
        <taxon>Bacteria</taxon>
        <taxon>Pseudomonadati</taxon>
        <taxon>Pseudomonadota</taxon>
        <taxon>Alphaproteobacteria</taxon>
        <taxon>Hyphomicrobiales</taxon>
        <taxon>Kaistiaceae</taxon>
        <taxon>Kaistia</taxon>
    </lineage>
</organism>
<reference evidence="3" key="1">
    <citation type="submission" date="2022-11" db="EMBL/GenBank/DDBJ databases">
        <title>Biodiversity and phylogenetic relationships of bacteria.</title>
        <authorList>
            <person name="Machado R.A.R."/>
            <person name="Bhat A."/>
            <person name="Loulou A."/>
            <person name="Kallel S."/>
        </authorList>
    </citation>
    <scope>NUCLEOTIDE SEQUENCE</scope>
    <source>
        <strain evidence="3">K-TC2</strain>
    </source>
</reference>
<sequence length="202" mass="21806">MSVTKQGETKAEDVSAHGSALDGLIERAGGLRGPAPVHLWNPAHCGASDIRIDHQGGWHHEGRPIQREALVRLFSTVLRREPDGSHVLVTPAEKLTITVEDVPFIVVEMAIDGEGEAQRLILRTNVGDVVTVDAEHPLRIATDASDDGLVPYVLVRGGLEARLARPVVHELARHFEQRGDEIGLLSAGHFFVIGRAEAAVTP</sequence>
<dbReference type="Gene3D" id="2.30.270.10">
    <property type="entry name" value="duf1285 protein"/>
    <property type="match status" value="1"/>
</dbReference>
<feature type="domain" description="DUF1285" evidence="1">
    <location>
        <begin position="35"/>
        <end position="102"/>
    </location>
</feature>
<dbReference type="Pfam" id="PF21028">
    <property type="entry name" value="DUF1285_C"/>
    <property type="match status" value="1"/>
</dbReference>
<dbReference type="InterPro" id="IPR048341">
    <property type="entry name" value="DUF1285_N"/>
</dbReference>
<dbReference type="Gene3D" id="3.10.540.10">
    <property type="entry name" value="duf1285 like domain"/>
    <property type="match status" value="1"/>
</dbReference>
<evidence type="ECO:0000259" key="2">
    <source>
        <dbReference type="Pfam" id="PF21028"/>
    </source>
</evidence>
<proteinExistence type="predicted"/>
<dbReference type="EMBL" id="JAPKNK010000012">
    <property type="protein sequence ID" value="MCX5571830.1"/>
    <property type="molecule type" value="Genomic_DNA"/>
</dbReference>
<comment type="caution">
    <text evidence="3">The sequence shown here is derived from an EMBL/GenBank/DDBJ whole genome shotgun (WGS) entry which is preliminary data.</text>
</comment>
<evidence type="ECO:0000259" key="1">
    <source>
        <dbReference type="Pfam" id="PF06938"/>
    </source>
</evidence>
<protein>
    <submittedName>
        <fullName evidence="3">DUF1285 domain-containing protein</fullName>
    </submittedName>
</protein>
<dbReference type="PIRSF" id="PIRSF029557">
    <property type="entry name" value="UCP029557"/>
    <property type="match status" value="1"/>
</dbReference>
<dbReference type="InterPro" id="IPR010707">
    <property type="entry name" value="DUF1285"/>
</dbReference>
<dbReference type="Proteomes" id="UP001144805">
    <property type="component" value="Unassembled WGS sequence"/>
</dbReference>